<accession>A0ABQ9I8H4</accession>
<evidence type="ECO:0000313" key="2">
    <source>
        <dbReference type="Proteomes" id="UP001159363"/>
    </source>
</evidence>
<sequence length="114" mass="13263">MKANKLSTLTPDCIIRRQVLTRTFLMKSKKRLSSFETIVTSRTRCDLMKRSESCDASRQYPTHSLGELSYERNSLDASNDMRFVFIKSIKRGVSQLVKQIQAQNSHWTSLHKYC</sequence>
<keyword evidence="2" id="KW-1185">Reference proteome</keyword>
<dbReference type="Proteomes" id="UP001159363">
    <property type="component" value="Chromosome 2"/>
</dbReference>
<organism evidence="1 2">
    <name type="scientific">Dryococelus australis</name>
    <dbReference type="NCBI Taxonomy" id="614101"/>
    <lineage>
        <taxon>Eukaryota</taxon>
        <taxon>Metazoa</taxon>
        <taxon>Ecdysozoa</taxon>
        <taxon>Arthropoda</taxon>
        <taxon>Hexapoda</taxon>
        <taxon>Insecta</taxon>
        <taxon>Pterygota</taxon>
        <taxon>Neoptera</taxon>
        <taxon>Polyneoptera</taxon>
        <taxon>Phasmatodea</taxon>
        <taxon>Verophasmatodea</taxon>
        <taxon>Anareolatae</taxon>
        <taxon>Phasmatidae</taxon>
        <taxon>Eurycanthinae</taxon>
        <taxon>Dryococelus</taxon>
    </lineage>
</organism>
<protein>
    <submittedName>
        <fullName evidence="1">Uncharacterized protein</fullName>
    </submittedName>
</protein>
<reference evidence="1 2" key="1">
    <citation type="submission" date="2023-02" db="EMBL/GenBank/DDBJ databases">
        <title>LHISI_Scaffold_Assembly.</title>
        <authorList>
            <person name="Stuart O.P."/>
            <person name="Cleave R."/>
            <person name="Magrath M.J.L."/>
            <person name="Mikheyev A.S."/>
        </authorList>
    </citation>
    <scope>NUCLEOTIDE SEQUENCE [LARGE SCALE GENOMIC DNA]</scope>
    <source>
        <strain evidence="1">Daus_M_001</strain>
        <tissue evidence="1">Leg muscle</tissue>
    </source>
</reference>
<comment type="caution">
    <text evidence="1">The sequence shown here is derived from an EMBL/GenBank/DDBJ whole genome shotgun (WGS) entry which is preliminary data.</text>
</comment>
<proteinExistence type="predicted"/>
<feature type="non-terminal residue" evidence="1">
    <location>
        <position position="114"/>
    </location>
</feature>
<evidence type="ECO:0000313" key="1">
    <source>
        <dbReference type="EMBL" id="KAJ8892982.1"/>
    </source>
</evidence>
<name>A0ABQ9I8H4_9NEOP</name>
<gene>
    <name evidence="1" type="ORF">PR048_005563</name>
</gene>
<dbReference type="EMBL" id="JARBHB010000002">
    <property type="protein sequence ID" value="KAJ8892982.1"/>
    <property type="molecule type" value="Genomic_DNA"/>
</dbReference>